<protein>
    <recommendedName>
        <fullName evidence="10">Origin recognition complex subunit 4</fullName>
    </recommendedName>
</protein>
<dbReference type="PANTHER" id="PTHR12087">
    <property type="entry name" value="ORIGIN RECOGNITION COMPLEX SUBUNIT 4"/>
    <property type="match status" value="1"/>
</dbReference>
<comment type="similarity">
    <text evidence="2">Belongs to the ORC4 family.</text>
</comment>
<dbReference type="Pfam" id="PF07693">
    <property type="entry name" value="KAP_NTPase"/>
    <property type="match status" value="1"/>
</dbReference>
<comment type="caution">
    <text evidence="8">The sequence shown here is derived from an EMBL/GenBank/DDBJ whole genome shotgun (WGS) entry which is preliminary data.</text>
</comment>
<keyword evidence="5" id="KW-0539">Nucleus</keyword>
<dbReference type="GO" id="GO:0005664">
    <property type="term" value="C:nuclear origin of replication recognition complex"/>
    <property type="evidence" value="ECO:0007669"/>
    <property type="project" value="TreeGrafter"/>
</dbReference>
<dbReference type="AlphaFoldDB" id="A0A099P359"/>
<dbReference type="InterPro" id="IPR016527">
    <property type="entry name" value="ORC4"/>
</dbReference>
<evidence type="ECO:0000256" key="2">
    <source>
        <dbReference type="ARBA" id="ARBA00005334"/>
    </source>
</evidence>
<feature type="domain" description="KAP NTPase" evidence="6">
    <location>
        <begin position="40"/>
        <end position="199"/>
    </location>
</feature>
<keyword evidence="4" id="KW-0238">DNA-binding</keyword>
<dbReference type="Pfam" id="PF14629">
    <property type="entry name" value="ORC4_C"/>
    <property type="match status" value="1"/>
</dbReference>
<keyword evidence="3" id="KW-0235">DNA replication</keyword>
<dbReference type="GO" id="GO:0003688">
    <property type="term" value="F:DNA replication origin binding"/>
    <property type="evidence" value="ECO:0007669"/>
    <property type="project" value="TreeGrafter"/>
</dbReference>
<dbReference type="InterPro" id="IPR027417">
    <property type="entry name" value="P-loop_NTPase"/>
</dbReference>
<dbReference type="GO" id="GO:0005524">
    <property type="term" value="F:ATP binding"/>
    <property type="evidence" value="ECO:0007669"/>
    <property type="project" value="InterPro"/>
</dbReference>
<sequence length="522" mass="59733">MTVQKRTHAEAFKEEVIPKALGKLNPRNIKDVTIFSVLKPAYEQIYQLIENTIKFRDGKSAIIIGPRGIGKTCLVEYAINVLENEKKFEFFTIRIHGSIFRDDAKAIKEIARQLDWYLAKYNPEERQRLKRATFNQGTVMSTMNVIIDILDRTKLSEEIEDEKSSGEHKHQKSHLFVPIVFIIDEIDKYTHSTKQTLLYNLFDMAQSSSRVGSKKGTTITVIGLSTKTGVREQLEKRVKSRFSQRIIQINKVNDLGSFCDCIYEMVKLEGPFEDAKLYNDFMKKAIYEKGELRKQIAQNFYTVKDLNGIRNELIIFIMNKCKDAIYQHMRDYSNRNTTIMKCLSDSELKLLICCCRSKIKNNVSQINFDMAFEEYKSMVLKERREIQSKIQVAGMSLNDNEDTYLLDRDATQICWERLCDLGLLERQHVSFYGTSAAIAQTTRGEEPTSKRNAMNRGMGLSSISTTTASYANAAGAMSPSGVSLCSVELDDIVLENVGQSDNDEGHGDSARQEWMSRWCRLG</sequence>
<dbReference type="SUPFAM" id="SSF52540">
    <property type="entry name" value="P-loop containing nucleoside triphosphate hydrolases"/>
    <property type="match status" value="1"/>
</dbReference>
<evidence type="ECO:0000259" key="6">
    <source>
        <dbReference type="Pfam" id="PF07693"/>
    </source>
</evidence>
<evidence type="ECO:0000313" key="9">
    <source>
        <dbReference type="Proteomes" id="UP000029867"/>
    </source>
</evidence>
<evidence type="ECO:0000256" key="1">
    <source>
        <dbReference type="ARBA" id="ARBA00004123"/>
    </source>
</evidence>
<accession>A0A099P359</accession>
<dbReference type="InterPro" id="IPR011646">
    <property type="entry name" value="KAP_P-loop"/>
</dbReference>
<dbReference type="VEuPathDB" id="FungiDB:C5L36_0B09730"/>
<gene>
    <name evidence="8" type="ORF">JL09_g1480</name>
</gene>
<proteinExistence type="inferred from homology"/>
<dbReference type="Gene3D" id="3.40.50.300">
    <property type="entry name" value="P-loop containing nucleotide triphosphate hydrolases"/>
    <property type="match status" value="1"/>
</dbReference>
<evidence type="ECO:0000256" key="3">
    <source>
        <dbReference type="ARBA" id="ARBA00022705"/>
    </source>
</evidence>
<evidence type="ECO:0000256" key="5">
    <source>
        <dbReference type="ARBA" id="ARBA00023242"/>
    </source>
</evidence>
<feature type="domain" description="Origin recognition complex subunit 4 C-terminal" evidence="7">
    <location>
        <begin position="277"/>
        <end position="434"/>
    </location>
</feature>
<dbReference type="PANTHER" id="PTHR12087:SF0">
    <property type="entry name" value="ORIGIN RECOGNITION COMPLEX SUBUNIT 4"/>
    <property type="match status" value="1"/>
</dbReference>
<evidence type="ECO:0000313" key="8">
    <source>
        <dbReference type="EMBL" id="KGK39423.1"/>
    </source>
</evidence>
<organism evidence="8 9">
    <name type="scientific">Pichia kudriavzevii</name>
    <name type="common">Yeast</name>
    <name type="synonym">Issatchenkia orientalis</name>
    <dbReference type="NCBI Taxonomy" id="4909"/>
    <lineage>
        <taxon>Eukaryota</taxon>
        <taxon>Fungi</taxon>
        <taxon>Dikarya</taxon>
        <taxon>Ascomycota</taxon>
        <taxon>Saccharomycotina</taxon>
        <taxon>Pichiomycetes</taxon>
        <taxon>Pichiales</taxon>
        <taxon>Pichiaceae</taxon>
        <taxon>Pichia</taxon>
    </lineage>
</organism>
<comment type="subcellular location">
    <subcellularLocation>
        <location evidence="1">Nucleus</location>
    </subcellularLocation>
</comment>
<dbReference type="eggNOG" id="KOG2228">
    <property type="taxonomic scope" value="Eukaryota"/>
</dbReference>
<dbReference type="GO" id="GO:0016887">
    <property type="term" value="F:ATP hydrolysis activity"/>
    <property type="evidence" value="ECO:0007669"/>
    <property type="project" value="InterPro"/>
</dbReference>
<dbReference type="GO" id="GO:0006270">
    <property type="term" value="P:DNA replication initiation"/>
    <property type="evidence" value="ECO:0007669"/>
    <property type="project" value="TreeGrafter"/>
</dbReference>
<dbReference type="InterPro" id="IPR032705">
    <property type="entry name" value="ORC4_C"/>
</dbReference>
<reference evidence="9" key="1">
    <citation type="journal article" date="2014" name="Microb. Cell Fact.">
        <title>Exploiting Issatchenkia orientalis SD108 for succinic acid production.</title>
        <authorList>
            <person name="Xiao H."/>
            <person name="Shao Z."/>
            <person name="Jiang Y."/>
            <person name="Dole S."/>
            <person name="Zhao H."/>
        </authorList>
    </citation>
    <scope>NUCLEOTIDE SEQUENCE [LARGE SCALE GENOMIC DNA]</scope>
    <source>
        <strain evidence="9">SD108</strain>
    </source>
</reference>
<dbReference type="EMBL" id="JQFK01000009">
    <property type="protein sequence ID" value="KGK39423.1"/>
    <property type="molecule type" value="Genomic_DNA"/>
</dbReference>
<evidence type="ECO:0000256" key="4">
    <source>
        <dbReference type="ARBA" id="ARBA00023125"/>
    </source>
</evidence>
<evidence type="ECO:0008006" key="10">
    <source>
        <dbReference type="Google" id="ProtNLM"/>
    </source>
</evidence>
<dbReference type="Proteomes" id="UP000029867">
    <property type="component" value="Unassembled WGS sequence"/>
</dbReference>
<dbReference type="HOGENOM" id="CLU_007115_4_0_1"/>
<name>A0A099P359_PICKU</name>
<evidence type="ECO:0000259" key="7">
    <source>
        <dbReference type="Pfam" id="PF14629"/>
    </source>
</evidence>